<dbReference type="CDD" id="cd17478">
    <property type="entry name" value="MFS_FsR"/>
    <property type="match status" value="1"/>
</dbReference>
<evidence type="ECO:0000313" key="7">
    <source>
        <dbReference type="EMBL" id="MBB5361068.1"/>
    </source>
</evidence>
<proteinExistence type="predicted"/>
<keyword evidence="1 5" id="KW-0812">Transmembrane</keyword>
<evidence type="ECO:0000256" key="5">
    <source>
        <dbReference type="SAM" id="Phobius"/>
    </source>
</evidence>
<name>A0A7W8JSA4_9DEIO</name>
<dbReference type="SUPFAM" id="SSF103473">
    <property type="entry name" value="MFS general substrate transporter"/>
    <property type="match status" value="1"/>
</dbReference>
<dbReference type="AlphaFoldDB" id="A0A7W8JSA4"/>
<gene>
    <name evidence="7" type="ORF">HNQ08_000139</name>
</gene>
<dbReference type="PANTHER" id="PTHR43129">
    <property type="entry name" value="FOSMIDOMYCIN RESISTANCE PROTEIN"/>
    <property type="match status" value="1"/>
</dbReference>
<evidence type="ECO:0000256" key="2">
    <source>
        <dbReference type="ARBA" id="ARBA00022989"/>
    </source>
</evidence>
<feature type="transmembrane region" description="Helical" evidence="5">
    <location>
        <begin position="392"/>
        <end position="412"/>
    </location>
</feature>
<feature type="transmembrane region" description="Helical" evidence="5">
    <location>
        <begin position="362"/>
        <end position="386"/>
    </location>
</feature>
<keyword evidence="8" id="KW-1185">Reference proteome</keyword>
<feature type="domain" description="Major facilitator superfamily (MFS) profile" evidence="6">
    <location>
        <begin position="49"/>
        <end position="417"/>
    </location>
</feature>
<accession>A0A7W8JSA4</accession>
<reference evidence="7 8" key="1">
    <citation type="submission" date="2020-08" db="EMBL/GenBank/DDBJ databases">
        <title>Genomic Encyclopedia of Type Strains, Phase IV (KMG-IV): sequencing the most valuable type-strain genomes for metagenomic binning, comparative biology and taxonomic classification.</title>
        <authorList>
            <person name="Goeker M."/>
        </authorList>
    </citation>
    <scope>NUCLEOTIDE SEQUENCE [LARGE SCALE GENOMIC DNA]</scope>
    <source>
        <strain evidence="7 8">DSM 27939</strain>
    </source>
</reference>
<dbReference type="PANTHER" id="PTHR43129:SF1">
    <property type="entry name" value="FOSMIDOMYCIN RESISTANCE PROTEIN"/>
    <property type="match status" value="1"/>
</dbReference>
<comment type="caution">
    <text evidence="7">The sequence shown here is derived from an EMBL/GenBank/DDBJ whole genome shotgun (WGS) entry which is preliminary data.</text>
</comment>
<dbReference type="InterPro" id="IPR036259">
    <property type="entry name" value="MFS_trans_sf"/>
</dbReference>
<dbReference type="InterPro" id="IPR011701">
    <property type="entry name" value="MFS"/>
</dbReference>
<keyword evidence="3 5" id="KW-0472">Membrane</keyword>
<dbReference type="InterPro" id="IPR020846">
    <property type="entry name" value="MFS_dom"/>
</dbReference>
<dbReference type="EMBL" id="JACHFL010000001">
    <property type="protein sequence ID" value="MBB5361068.1"/>
    <property type="molecule type" value="Genomic_DNA"/>
</dbReference>
<evidence type="ECO:0000313" key="8">
    <source>
        <dbReference type="Proteomes" id="UP000552709"/>
    </source>
</evidence>
<dbReference type="GO" id="GO:0022857">
    <property type="term" value="F:transmembrane transporter activity"/>
    <property type="evidence" value="ECO:0007669"/>
    <property type="project" value="InterPro"/>
</dbReference>
<evidence type="ECO:0000256" key="3">
    <source>
        <dbReference type="ARBA" id="ARBA00023136"/>
    </source>
</evidence>
<dbReference type="Gene3D" id="1.20.1250.20">
    <property type="entry name" value="MFS general substrate transporter like domains"/>
    <property type="match status" value="2"/>
</dbReference>
<keyword evidence="2 5" id="KW-1133">Transmembrane helix</keyword>
<dbReference type="Proteomes" id="UP000552709">
    <property type="component" value="Unassembled WGS sequence"/>
</dbReference>
<evidence type="ECO:0000256" key="1">
    <source>
        <dbReference type="ARBA" id="ARBA00022692"/>
    </source>
</evidence>
<dbReference type="PROSITE" id="PS50850">
    <property type="entry name" value="MFS"/>
    <property type="match status" value="1"/>
</dbReference>
<feature type="region of interest" description="Disordered" evidence="4">
    <location>
        <begin position="1"/>
        <end position="24"/>
    </location>
</feature>
<feature type="transmembrane region" description="Helical" evidence="5">
    <location>
        <begin position="275"/>
        <end position="293"/>
    </location>
</feature>
<feature type="transmembrane region" description="Helical" evidence="5">
    <location>
        <begin position="139"/>
        <end position="160"/>
    </location>
</feature>
<protein>
    <submittedName>
        <fullName evidence="7">FSR family fosmidomycin resistance protein-like MFS transporter</fullName>
    </submittedName>
</protein>
<organism evidence="7 8">
    <name type="scientific">Deinococcus humi</name>
    <dbReference type="NCBI Taxonomy" id="662880"/>
    <lineage>
        <taxon>Bacteria</taxon>
        <taxon>Thermotogati</taxon>
        <taxon>Deinococcota</taxon>
        <taxon>Deinococci</taxon>
        <taxon>Deinococcales</taxon>
        <taxon>Deinococcaceae</taxon>
        <taxon>Deinococcus</taxon>
    </lineage>
</organism>
<feature type="transmembrane region" description="Helical" evidence="5">
    <location>
        <begin position="172"/>
        <end position="195"/>
    </location>
</feature>
<dbReference type="GO" id="GO:0005886">
    <property type="term" value="C:plasma membrane"/>
    <property type="evidence" value="ECO:0007669"/>
    <property type="project" value="TreeGrafter"/>
</dbReference>
<feature type="transmembrane region" description="Helical" evidence="5">
    <location>
        <begin position="305"/>
        <end position="323"/>
    </location>
</feature>
<dbReference type="Pfam" id="PF07690">
    <property type="entry name" value="MFS_1"/>
    <property type="match status" value="1"/>
</dbReference>
<feature type="transmembrane region" description="Helical" evidence="5">
    <location>
        <begin position="201"/>
        <end position="221"/>
    </location>
</feature>
<feature type="transmembrane region" description="Helical" evidence="5">
    <location>
        <begin position="242"/>
        <end position="263"/>
    </location>
</feature>
<sequence>MQAAPELPGRTVLPDRTVEQHGGPVRSNVRSMQVRVSSPTPMIQHGTAIALAVTAGHFINDAYGAMLTPLMPALQSKYGVSIAAVTLLSSVYSLTSSVMQPLLGILGESLDRRYAAALGPLMTGLGLTMMGFVPLFGALILLVAVAGFGSGFFHPAGSAYVAHNSPPDKRGLWASIFSAGGTAGMALGPVFAGVGLTHLPWFALIGVLFAAMTFAVTPSGTQKARKFKLREYAQIFRGPMQWLWGMAVLRSLASMGYNTMLPFMLFARGFGQREVGITLAIYALASALGGIVGGRLSDRYGRTPVLRAAILTTIPFFAVLILSHPGQWWFYPLTFVVGAAVNASIPVGVVTAQEYAPEHVAVASSIMMGFSWGFAGLLIFLVGMLADVTTPTTAALVSISLLIPSAVIAYRLPEPDKAEFS</sequence>
<evidence type="ECO:0000259" key="6">
    <source>
        <dbReference type="PROSITE" id="PS50850"/>
    </source>
</evidence>
<feature type="transmembrane region" description="Helical" evidence="5">
    <location>
        <begin position="329"/>
        <end position="350"/>
    </location>
</feature>
<evidence type="ECO:0000256" key="4">
    <source>
        <dbReference type="SAM" id="MobiDB-lite"/>
    </source>
</evidence>